<reference evidence="9 10" key="1">
    <citation type="journal article" date="2018" name="G3 (Bethesda)">
        <title>Phylogenetic and Phylogenomic Definition of Rhizopus Species.</title>
        <authorList>
            <person name="Gryganskyi A.P."/>
            <person name="Golan J."/>
            <person name="Dolatabadi S."/>
            <person name="Mondo S."/>
            <person name="Robb S."/>
            <person name="Idnurm A."/>
            <person name="Muszewska A."/>
            <person name="Steczkiewicz K."/>
            <person name="Masonjones S."/>
            <person name="Liao H.L."/>
            <person name="Gajdeczka M.T."/>
            <person name="Anike F."/>
            <person name="Vuek A."/>
            <person name="Anishchenko I.M."/>
            <person name="Voigt K."/>
            <person name="de Hoog G.S."/>
            <person name="Smith M.E."/>
            <person name="Heitman J."/>
            <person name="Vilgalys R."/>
            <person name="Stajich J.E."/>
        </authorList>
    </citation>
    <scope>NUCLEOTIDE SEQUENCE [LARGE SCALE GENOMIC DNA]</scope>
    <source>
        <strain evidence="9 10">CBS 357.93</strain>
    </source>
</reference>
<dbReference type="STRING" id="86630.A0A367JI77"/>
<dbReference type="Pfam" id="PF01431">
    <property type="entry name" value="Peptidase_M13"/>
    <property type="match status" value="1"/>
</dbReference>
<dbReference type="OrthoDB" id="6475849at2759"/>
<dbReference type="GO" id="GO:0004222">
    <property type="term" value="F:metalloendopeptidase activity"/>
    <property type="evidence" value="ECO:0007669"/>
    <property type="project" value="InterPro"/>
</dbReference>
<dbReference type="Gene3D" id="3.40.390.10">
    <property type="entry name" value="Collagenase (Catalytic Domain)"/>
    <property type="match status" value="1"/>
</dbReference>
<dbReference type="InterPro" id="IPR018497">
    <property type="entry name" value="Peptidase_M13_C"/>
</dbReference>
<proteinExistence type="predicted"/>
<dbReference type="EMBL" id="PJQL01001250">
    <property type="protein sequence ID" value="RCH89643.1"/>
    <property type="molecule type" value="Genomic_DNA"/>
</dbReference>
<keyword evidence="4" id="KW-0378">Hydrolase</keyword>
<dbReference type="Pfam" id="PF05649">
    <property type="entry name" value="Peptidase_M13_N"/>
    <property type="match status" value="1"/>
</dbReference>
<comment type="caution">
    <text evidence="9">The sequence shown here is derived from an EMBL/GenBank/DDBJ whole genome shotgun (WGS) entry which is preliminary data.</text>
</comment>
<organism evidence="9 10">
    <name type="scientific">Rhizopus azygosporus</name>
    <name type="common">Rhizopus microsporus var. azygosporus</name>
    <dbReference type="NCBI Taxonomy" id="86630"/>
    <lineage>
        <taxon>Eukaryota</taxon>
        <taxon>Fungi</taxon>
        <taxon>Fungi incertae sedis</taxon>
        <taxon>Mucoromycota</taxon>
        <taxon>Mucoromycotina</taxon>
        <taxon>Mucoromycetes</taxon>
        <taxon>Mucorales</taxon>
        <taxon>Mucorineae</taxon>
        <taxon>Rhizopodaceae</taxon>
        <taxon>Rhizopus</taxon>
    </lineage>
</organism>
<feature type="domain" description="Peptidase M13 C-terminal" evidence="7">
    <location>
        <begin position="494"/>
        <end position="701"/>
    </location>
</feature>
<evidence type="ECO:0000313" key="10">
    <source>
        <dbReference type="Proteomes" id="UP000252139"/>
    </source>
</evidence>
<evidence type="ECO:0000256" key="6">
    <source>
        <dbReference type="ARBA" id="ARBA00023049"/>
    </source>
</evidence>
<evidence type="ECO:0000256" key="4">
    <source>
        <dbReference type="ARBA" id="ARBA00022801"/>
    </source>
</evidence>
<name>A0A367JI77_RHIAZ</name>
<evidence type="ECO:0000259" key="8">
    <source>
        <dbReference type="Pfam" id="PF05649"/>
    </source>
</evidence>
<dbReference type="GO" id="GO:0005886">
    <property type="term" value="C:plasma membrane"/>
    <property type="evidence" value="ECO:0007669"/>
    <property type="project" value="TreeGrafter"/>
</dbReference>
<dbReference type="Proteomes" id="UP000252139">
    <property type="component" value="Unassembled WGS sequence"/>
</dbReference>
<dbReference type="CDD" id="cd08662">
    <property type="entry name" value="M13"/>
    <property type="match status" value="1"/>
</dbReference>
<dbReference type="AlphaFoldDB" id="A0A367JI77"/>
<keyword evidence="6" id="KW-0482">Metalloprotease</keyword>
<evidence type="ECO:0000256" key="5">
    <source>
        <dbReference type="ARBA" id="ARBA00022833"/>
    </source>
</evidence>
<dbReference type="Gene3D" id="1.10.1380.10">
    <property type="entry name" value="Neutral endopeptidase , domain2"/>
    <property type="match status" value="1"/>
</dbReference>
<dbReference type="InterPro" id="IPR000718">
    <property type="entry name" value="Peptidase_M13"/>
</dbReference>
<dbReference type="PROSITE" id="PS51885">
    <property type="entry name" value="NEPRILYSIN"/>
    <property type="match status" value="1"/>
</dbReference>
<gene>
    <name evidence="9" type="ORF">CU097_006280</name>
</gene>
<dbReference type="InterPro" id="IPR008753">
    <property type="entry name" value="Peptidase_M13_N"/>
</dbReference>
<evidence type="ECO:0000259" key="7">
    <source>
        <dbReference type="Pfam" id="PF01431"/>
    </source>
</evidence>
<keyword evidence="2" id="KW-0645">Protease</keyword>
<evidence type="ECO:0000313" key="9">
    <source>
        <dbReference type="EMBL" id="RCH89643.1"/>
    </source>
</evidence>
<dbReference type="InterPro" id="IPR024079">
    <property type="entry name" value="MetalloPept_cat_dom_sf"/>
</dbReference>
<dbReference type="PRINTS" id="PR00786">
    <property type="entry name" value="NEPRILYSIN"/>
</dbReference>
<dbReference type="GO" id="GO:0046872">
    <property type="term" value="F:metal ion binding"/>
    <property type="evidence" value="ECO:0007669"/>
    <property type="project" value="UniProtKB-KW"/>
</dbReference>
<evidence type="ECO:0000256" key="1">
    <source>
        <dbReference type="ARBA" id="ARBA00001947"/>
    </source>
</evidence>
<comment type="cofactor">
    <cofactor evidence="1">
        <name>Zn(2+)</name>
        <dbReference type="ChEBI" id="CHEBI:29105"/>
    </cofactor>
</comment>
<accession>A0A367JI77</accession>
<sequence>MNIDPCSDFYQYACGNWIKKAIIPEDLTEFGILDVKSYRYKEQLRTIFEGSYQDLLSSTLSPSSFQVDSQENRNIDKMNYKLIKNYYSSCVDVDTYGEEGIPFFLKDLARLQRELEYQKEWKDSFSISTNIFNLISYPHPTTDGLVIDIGGLFSLEIFSDNKDSTKKSLILTPPKAFTETGNIPLKEFEYQNLIDLTSSVLGLQNHTERDRRRLRLMEDNGIKTFTSERIYNAVDSAITLQTKLFKITDSISDYGHYSYSLSTAERLYPFIDWTSILEHYIPNAKDTLDISIQIYNIEYFNELGYYATIDDPSRPIHMDAIAKYLTVYKIITEAPNLDSELRQLMPDSPFQTRASLCVEKVLDRFGLAAGRFYAMIASNGESDKINLDTIAKNIKSALIKRIRNATWLDNVTKESAIKKLVMMQTSTGYSTFAPDESSPHDIHRYMQGLKTDFGTFYENDKAVNQWIMRIYWNTLNRALSPTEWVGVTSPQVVNAFNLLSKNSIFVSAAFAQKPNYDKDYPDYLNYAGIGQTLGHEYSHGFDDVGSQYDEYGAERDWWSNATKVKYAEKANCFVKQYSHVSVTDKHGKNYFIDGTQTLGESIADHEGLAAAYDAFLTLKDSGKGYNPVLPGLHHFSSDALFFINAARSFCSKSSVDAEKNSIYDEHAPDSIRVNILFRNNADFSKVFKCPIGSKMNPHKAKCRIW</sequence>
<keyword evidence="3" id="KW-0479">Metal-binding</keyword>
<dbReference type="PANTHER" id="PTHR11733">
    <property type="entry name" value="ZINC METALLOPROTEASE FAMILY M13 NEPRILYSIN-RELATED"/>
    <property type="match status" value="1"/>
</dbReference>
<dbReference type="PANTHER" id="PTHR11733:SF232">
    <property type="entry name" value="NEPRILYSIN METALLOPEPTIDASE FAMILY"/>
    <property type="match status" value="1"/>
</dbReference>
<keyword evidence="5" id="KW-0862">Zinc</keyword>
<protein>
    <submittedName>
        <fullName evidence="9">Uncharacterized protein</fullName>
    </submittedName>
</protein>
<dbReference type="GO" id="GO:0016485">
    <property type="term" value="P:protein processing"/>
    <property type="evidence" value="ECO:0007669"/>
    <property type="project" value="TreeGrafter"/>
</dbReference>
<dbReference type="InterPro" id="IPR042089">
    <property type="entry name" value="Peptidase_M13_dom_2"/>
</dbReference>
<evidence type="ECO:0000256" key="2">
    <source>
        <dbReference type="ARBA" id="ARBA00022670"/>
    </source>
</evidence>
<feature type="domain" description="Peptidase M13 N-terminal" evidence="8">
    <location>
        <begin position="5"/>
        <end position="429"/>
    </location>
</feature>
<evidence type="ECO:0000256" key="3">
    <source>
        <dbReference type="ARBA" id="ARBA00022723"/>
    </source>
</evidence>
<keyword evidence="10" id="KW-1185">Reference proteome</keyword>
<dbReference type="SUPFAM" id="SSF55486">
    <property type="entry name" value="Metalloproteases ('zincins'), catalytic domain"/>
    <property type="match status" value="1"/>
</dbReference>